<proteinExistence type="predicted"/>
<evidence type="ECO:0000313" key="2">
    <source>
        <dbReference type="Proteomes" id="UP000281028"/>
    </source>
</evidence>
<name>A0A433WLB8_9BACT</name>
<accession>A0A433WLB8</accession>
<protein>
    <submittedName>
        <fullName evidence="1">Uncharacterized protein</fullName>
    </submittedName>
</protein>
<sequence>MIFLSAQPDDIIFLWQLEIQLLNFREMGIDPAGIHVLLAVNPHSGLRPEYRSLVNRQDLACFFIYPDNRAQRRYPSGVRPHIIKQHFLRHTWLKDTAIFYHDCDIIFRELPDFSQLIPGNTWYVSDTRTYLNADYICQHGPQVLKDMCRIADIPPRTVINANDNTGGAQYVLKNTDYHFWDKVETDSENLYTWLKDNQEDYAASWAVNTGNNINDYTPIQHWCADMWAVMWNGLRSGHPISIHPELDFCWPSDNIARWHQCRIYHNAGILRDQRRKYFCKFVYNITFPYYEQLDYLDQDSCSAMYAAAIRRYTQHARIPLRDTTILIPVRIDSADKLANLYTILQFIDKYFETTVIVSEMDREQIIDPVSLPGNVQYHYLHSDTDPYYRTYHHNTLLQLCETPYGALYDADVILAPNQLAWAAEHLRAGATLVYPYDGTEHYVNRNFSNIFRRQPDFGMLHHYQQCFDTVSSESFGGVCLINMSAFRKLGLENINLVGPGHEHKERYKRFRIAGEKIKRTEGVLFHLYHPGRNKPCFHNEKLMLHNRQEYLKVCNMQPAELFGYIEKMKTAAHRPAALQPV</sequence>
<reference evidence="1" key="1">
    <citation type="submission" date="2020-05" db="EMBL/GenBank/DDBJ databases">
        <title>Chitinophaga laudate sp. nov., isolated from a tropical peat swamp.</title>
        <authorList>
            <person name="Goh C.B.S."/>
            <person name="Lee M.S."/>
            <person name="Parimannan S."/>
            <person name="Pasbakhsh P."/>
            <person name="Yule C.M."/>
            <person name="Rajandas H."/>
            <person name="Loke S."/>
            <person name="Croft L."/>
            <person name="Tan J.B.L."/>
        </authorList>
    </citation>
    <scope>NUCLEOTIDE SEQUENCE</scope>
    <source>
        <strain evidence="1">Mgbs1</strain>
    </source>
</reference>
<gene>
    <name evidence="1" type="ORF">ECE50_025390</name>
</gene>
<dbReference type="Proteomes" id="UP000281028">
    <property type="component" value="Unassembled WGS sequence"/>
</dbReference>
<dbReference type="Gene3D" id="3.90.550.10">
    <property type="entry name" value="Spore Coat Polysaccharide Biosynthesis Protein SpsA, Chain A"/>
    <property type="match status" value="1"/>
</dbReference>
<dbReference type="InterPro" id="IPR029044">
    <property type="entry name" value="Nucleotide-diphossugar_trans"/>
</dbReference>
<dbReference type="SUPFAM" id="SSF53448">
    <property type="entry name" value="Nucleotide-diphospho-sugar transferases"/>
    <property type="match status" value="1"/>
</dbReference>
<organism evidence="1 2">
    <name type="scientific">Chitinophaga solisilvae</name>
    <dbReference type="NCBI Taxonomy" id="1233460"/>
    <lineage>
        <taxon>Bacteria</taxon>
        <taxon>Pseudomonadati</taxon>
        <taxon>Bacteroidota</taxon>
        <taxon>Chitinophagia</taxon>
        <taxon>Chitinophagales</taxon>
        <taxon>Chitinophagaceae</taxon>
        <taxon>Chitinophaga</taxon>
    </lineage>
</organism>
<dbReference type="AlphaFoldDB" id="A0A433WLB8"/>
<evidence type="ECO:0000313" key="1">
    <source>
        <dbReference type="EMBL" id="NSL90194.1"/>
    </source>
</evidence>
<keyword evidence="2" id="KW-1185">Reference proteome</keyword>
<comment type="caution">
    <text evidence="1">The sequence shown here is derived from an EMBL/GenBank/DDBJ whole genome shotgun (WGS) entry which is preliminary data.</text>
</comment>
<dbReference type="OrthoDB" id="7295299at2"/>
<dbReference type="EMBL" id="RIAR02000001">
    <property type="protein sequence ID" value="NSL90194.1"/>
    <property type="molecule type" value="Genomic_DNA"/>
</dbReference>